<gene>
    <name evidence="2" type="ORF">CWS01_17560</name>
</gene>
<dbReference type="AlphaFoldDB" id="A0A2N0YYW9"/>
<dbReference type="Gene3D" id="3.40.630.30">
    <property type="match status" value="1"/>
</dbReference>
<dbReference type="InterPro" id="IPR000182">
    <property type="entry name" value="GNAT_dom"/>
</dbReference>
<sequence>MADESEEIVKGYMEEGTLFAIKNEENDTIGCMLIIDFCENAWEIKNIAIIPEFRGKGHGKACIQHILQLAKKMEKERVVVGTANSSIENIAFYQKCGFRFFEIKKNFFVDYPETIVENGIYAIDMIYFEYKL</sequence>
<keyword evidence="3" id="KW-1185">Reference proteome</keyword>
<dbReference type="CDD" id="cd04301">
    <property type="entry name" value="NAT_SF"/>
    <property type="match status" value="1"/>
</dbReference>
<keyword evidence="2" id="KW-0808">Transferase</keyword>
<proteinExistence type="predicted"/>
<dbReference type="Pfam" id="PF00583">
    <property type="entry name" value="Acetyltransf_1"/>
    <property type="match status" value="1"/>
</dbReference>
<name>A0A2N0YYW9_9BACI</name>
<organism evidence="2 3">
    <name type="scientific">Niallia nealsonii</name>
    <dbReference type="NCBI Taxonomy" id="115979"/>
    <lineage>
        <taxon>Bacteria</taxon>
        <taxon>Bacillati</taxon>
        <taxon>Bacillota</taxon>
        <taxon>Bacilli</taxon>
        <taxon>Bacillales</taxon>
        <taxon>Bacillaceae</taxon>
        <taxon>Niallia</taxon>
    </lineage>
</organism>
<reference evidence="2 3" key="1">
    <citation type="journal article" date="2003" name="Int. J. Syst. Evol. Microbiol.">
        <title>Bacillus nealsonii sp. nov., isolated from a spacecraft-assembly facility, whose spores are gamma-radiation resistant.</title>
        <authorList>
            <person name="Venkateswaran K."/>
            <person name="Kempf M."/>
            <person name="Chen F."/>
            <person name="Satomi M."/>
            <person name="Nicholson W."/>
            <person name="Kern R."/>
        </authorList>
    </citation>
    <scope>NUCLEOTIDE SEQUENCE [LARGE SCALE GENOMIC DNA]</scope>
    <source>
        <strain evidence="2 3">FO-92</strain>
    </source>
</reference>
<evidence type="ECO:0000313" key="3">
    <source>
        <dbReference type="Proteomes" id="UP000233375"/>
    </source>
</evidence>
<dbReference type="OrthoDB" id="162775at2"/>
<feature type="domain" description="N-acetyltransferase" evidence="1">
    <location>
        <begin position="1"/>
        <end position="130"/>
    </location>
</feature>
<comment type="caution">
    <text evidence="2">The sequence shown here is derived from an EMBL/GenBank/DDBJ whole genome shotgun (WGS) entry which is preliminary data.</text>
</comment>
<dbReference type="InterPro" id="IPR016181">
    <property type="entry name" value="Acyl_CoA_acyltransferase"/>
</dbReference>
<dbReference type="EMBL" id="PISE01000043">
    <property type="protein sequence ID" value="PKG22449.1"/>
    <property type="molecule type" value="Genomic_DNA"/>
</dbReference>
<evidence type="ECO:0000259" key="1">
    <source>
        <dbReference type="PROSITE" id="PS51186"/>
    </source>
</evidence>
<dbReference type="Proteomes" id="UP000233375">
    <property type="component" value="Unassembled WGS sequence"/>
</dbReference>
<accession>A0A2N0YYW9</accession>
<protein>
    <submittedName>
        <fullName evidence="2">GNAT family N-acetyltransferase</fullName>
    </submittedName>
</protein>
<dbReference type="PROSITE" id="PS51186">
    <property type="entry name" value="GNAT"/>
    <property type="match status" value="1"/>
</dbReference>
<dbReference type="SUPFAM" id="SSF55729">
    <property type="entry name" value="Acyl-CoA N-acyltransferases (Nat)"/>
    <property type="match status" value="1"/>
</dbReference>
<dbReference type="GO" id="GO:0016747">
    <property type="term" value="F:acyltransferase activity, transferring groups other than amino-acyl groups"/>
    <property type="evidence" value="ECO:0007669"/>
    <property type="project" value="InterPro"/>
</dbReference>
<evidence type="ECO:0000313" key="2">
    <source>
        <dbReference type="EMBL" id="PKG22449.1"/>
    </source>
</evidence>